<reference evidence="3" key="1">
    <citation type="submission" date="2005-09" db="EMBL/GenBank/DDBJ databases">
        <authorList>
            <person name="Mural R.J."/>
            <person name="Li P.W."/>
            <person name="Adams M.D."/>
            <person name="Amanatides P.G."/>
            <person name="Baden-Tillson H."/>
            <person name="Barnstead M."/>
            <person name="Chin S.H."/>
            <person name="Dew I."/>
            <person name="Evans C.A."/>
            <person name="Ferriera S."/>
            <person name="Flanigan M."/>
            <person name="Fosler C."/>
            <person name="Glodek A."/>
            <person name="Gu Z."/>
            <person name="Holt R.A."/>
            <person name="Jennings D."/>
            <person name="Kraft C.L."/>
            <person name="Lu F."/>
            <person name="Nguyen T."/>
            <person name="Nusskern D.R."/>
            <person name="Pfannkoch C.M."/>
            <person name="Sitter C."/>
            <person name="Sutton G.G."/>
            <person name="Venter J.C."/>
            <person name="Wang Z."/>
            <person name="Woodage T."/>
            <person name="Zheng X.H."/>
            <person name="Zhong F."/>
        </authorList>
    </citation>
    <scope>NUCLEOTIDE SEQUENCE [LARGE SCALE GENOMIC DNA]</scope>
    <source>
        <strain>BN</strain>
        <strain evidence="3">Sprague-Dawley</strain>
    </source>
</reference>
<sequence>MLFCLCQVIQMSLLALCQPSRARSKRQEHFFLCSWEEENWACPKSSVPKSSVAFGCCSWPFGSGDIWNEVHGAKTPLQKLNHAEMTEGL</sequence>
<proteinExistence type="predicted"/>
<organism evidence="2 3">
    <name type="scientific">Rattus norvegicus</name>
    <name type="common">Rat</name>
    <dbReference type="NCBI Taxonomy" id="10116"/>
    <lineage>
        <taxon>Eukaryota</taxon>
        <taxon>Metazoa</taxon>
        <taxon>Chordata</taxon>
        <taxon>Craniata</taxon>
        <taxon>Vertebrata</taxon>
        <taxon>Euteleostomi</taxon>
        <taxon>Mammalia</taxon>
        <taxon>Eutheria</taxon>
        <taxon>Euarchontoglires</taxon>
        <taxon>Glires</taxon>
        <taxon>Rodentia</taxon>
        <taxon>Myomorpha</taxon>
        <taxon>Muroidea</taxon>
        <taxon>Muridae</taxon>
        <taxon>Murinae</taxon>
        <taxon>Rattus</taxon>
    </lineage>
</organism>
<accession>A6IUM2</accession>
<dbReference type="Proteomes" id="UP000234681">
    <property type="component" value="Chromosome 5"/>
</dbReference>
<gene>
    <name evidence="2" type="ORF">rCG_31191</name>
</gene>
<dbReference type="AlphaFoldDB" id="A6IUM2"/>
<keyword evidence="1" id="KW-0732">Signal</keyword>
<feature type="chain" id="PRO_5039933063" evidence="1">
    <location>
        <begin position="23"/>
        <end position="89"/>
    </location>
</feature>
<feature type="signal peptide" evidence="1">
    <location>
        <begin position="1"/>
        <end position="22"/>
    </location>
</feature>
<evidence type="ECO:0000313" key="2">
    <source>
        <dbReference type="EMBL" id="EDL81273.1"/>
    </source>
</evidence>
<protein>
    <submittedName>
        <fullName evidence="2">RCG31191</fullName>
    </submittedName>
</protein>
<evidence type="ECO:0000256" key="1">
    <source>
        <dbReference type="SAM" id="SignalP"/>
    </source>
</evidence>
<dbReference type="EMBL" id="CH473968">
    <property type="protein sequence ID" value="EDL81273.1"/>
    <property type="molecule type" value="Genomic_DNA"/>
</dbReference>
<name>A6IUM2_RAT</name>
<evidence type="ECO:0000313" key="3">
    <source>
        <dbReference type="Proteomes" id="UP000234681"/>
    </source>
</evidence>